<evidence type="ECO:0000256" key="12">
    <source>
        <dbReference type="RuleBase" id="RU000483"/>
    </source>
</evidence>
<name>A0A2J0KUI2_9BACT</name>
<evidence type="ECO:0000256" key="1">
    <source>
        <dbReference type="ARBA" id="ARBA00004141"/>
    </source>
</evidence>
<dbReference type="GO" id="GO:0045259">
    <property type="term" value="C:proton-transporting ATP synthase complex"/>
    <property type="evidence" value="ECO:0007669"/>
    <property type="project" value="UniProtKB-KW"/>
</dbReference>
<reference evidence="13 14" key="1">
    <citation type="submission" date="2017-09" db="EMBL/GenBank/DDBJ databases">
        <title>Depth-based differentiation of microbial function through sediment-hosted aquifers and enrichment of novel symbionts in the deep terrestrial subsurface.</title>
        <authorList>
            <person name="Probst A.J."/>
            <person name="Ladd B."/>
            <person name="Jarett J.K."/>
            <person name="Geller-Mcgrath D.E."/>
            <person name="Sieber C.M."/>
            <person name="Emerson J.B."/>
            <person name="Anantharaman K."/>
            <person name="Thomas B.C."/>
            <person name="Malmstrom R."/>
            <person name="Stieglmeier M."/>
            <person name="Klingl A."/>
            <person name="Woyke T."/>
            <person name="Ryan C.M."/>
            <person name="Banfield J.F."/>
        </authorList>
    </citation>
    <scope>NUCLEOTIDE SEQUENCE [LARGE SCALE GENOMIC DNA]</scope>
    <source>
        <strain evidence="13">CG07_land_8_20_14_0_80_42_15</strain>
    </source>
</reference>
<evidence type="ECO:0000256" key="7">
    <source>
        <dbReference type="ARBA" id="ARBA00022989"/>
    </source>
</evidence>
<dbReference type="Gene3D" id="1.20.120.220">
    <property type="entry name" value="ATP synthase, F0 complex, subunit A"/>
    <property type="match status" value="1"/>
</dbReference>
<feature type="transmembrane region" description="Helical" evidence="11">
    <location>
        <begin position="155"/>
        <end position="173"/>
    </location>
</feature>
<dbReference type="EMBL" id="PEWV01000074">
    <property type="protein sequence ID" value="PIU40994.1"/>
    <property type="molecule type" value="Genomic_DNA"/>
</dbReference>
<evidence type="ECO:0000256" key="3">
    <source>
        <dbReference type="ARBA" id="ARBA00022448"/>
    </source>
</evidence>
<sequence length="244" mass="27390">MKMSTELPNIVTILESKLEGTVFAHYLRLWENVIFSLIIISILSIASYFVCRKQRLVPNRLQNIFEMFVGGIDDFVCGILGAQGRKYTPFIGTLFIYIIFMNFFGLVPFMKSSTTSWSTTLALALCVFIYVQYSAIKENGIIGYIDHMMGKPRGFLAFTVAIPLLLLFLHIVGELIKPISLSLRLRSNIWGDDILLSIMAGFGLKGIPMLFFNTFLAIIAGTVQAVVFCLLSTIYFALVLAHED</sequence>
<evidence type="ECO:0000256" key="2">
    <source>
        <dbReference type="ARBA" id="ARBA00006810"/>
    </source>
</evidence>
<comment type="similarity">
    <text evidence="2 11 12">Belongs to the ATPase A chain family.</text>
</comment>
<dbReference type="GO" id="GO:0046933">
    <property type="term" value="F:proton-transporting ATP synthase activity, rotational mechanism"/>
    <property type="evidence" value="ECO:0007669"/>
    <property type="project" value="UniProtKB-UniRule"/>
</dbReference>
<keyword evidence="11" id="KW-1003">Cell membrane</keyword>
<dbReference type="Proteomes" id="UP000230052">
    <property type="component" value="Unassembled WGS sequence"/>
</dbReference>
<evidence type="ECO:0000256" key="5">
    <source>
        <dbReference type="ARBA" id="ARBA00022692"/>
    </source>
</evidence>
<keyword evidence="9 11" id="KW-0472">Membrane</keyword>
<keyword evidence="3 11" id="KW-0813">Transport</keyword>
<keyword evidence="7 11" id="KW-1133">Transmembrane helix</keyword>
<protein>
    <recommendedName>
        <fullName evidence="11 12">ATP synthase subunit a</fullName>
    </recommendedName>
    <alternativeName>
        <fullName evidence="11">ATP synthase F0 sector subunit a</fullName>
    </alternativeName>
    <alternativeName>
        <fullName evidence="11">F-ATPase subunit 6</fullName>
    </alternativeName>
</protein>
<feature type="transmembrane region" description="Helical" evidence="11">
    <location>
        <begin position="90"/>
        <end position="110"/>
    </location>
</feature>
<evidence type="ECO:0000256" key="6">
    <source>
        <dbReference type="ARBA" id="ARBA00022781"/>
    </source>
</evidence>
<keyword evidence="10 11" id="KW-0066">ATP synthesis</keyword>
<feature type="transmembrane region" description="Helical" evidence="11">
    <location>
        <begin position="218"/>
        <end position="241"/>
    </location>
</feature>
<dbReference type="Pfam" id="PF00119">
    <property type="entry name" value="ATP-synt_A"/>
    <property type="match status" value="1"/>
</dbReference>
<dbReference type="InterPro" id="IPR000568">
    <property type="entry name" value="ATP_synth_F0_asu"/>
</dbReference>
<evidence type="ECO:0000313" key="14">
    <source>
        <dbReference type="Proteomes" id="UP000230052"/>
    </source>
</evidence>
<keyword evidence="8 11" id="KW-0406">Ion transport</keyword>
<keyword evidence="4 11" id="KW-0138">CF(0)</keyword>
<dbReference type="CDD" id="cd00310">
    <property type="entry name" value="ATP-synt_Fo_a_6"/>
    <property type="match status" value="1"/>
</dbReference>
<dbReference type="InterPro" id="IPR045082">
    <property type="entry name" value="ATP_syn_F0_a_bact/chloroplast"/>
</dbReference>
<dbReference type="InterPro" id="IPR035908">
    <property type="entry name" value="F0_ATP_A_sf"/>
</dbReference>
<dbReference type="InterPro" id="IPR023011">
    <property type="entry name" value="ATP_synth_F0_asu_AS"/>
</dbReference>
<gene>
    <name evidence="11 13" type="primary">atpB</name>
    <name evidence="13" type="ORF">COS99_07980</name>
</gene>
<feature type="transmembrane region" description="Helical" evidence="11">
    <location>
        <begin position="117"/>
        <end position="135"/>
    </location>
</feature>
<feature type="transmembrane region" description="Helical" evidence="11">
    <location>
        <begin position="33"/>
        <end position="51"/>
    </location>
</feature>
<evidence type="ECO:0000256" key="11">
    <source>
        <dbReference type="HAMAP-Rule" id="MF_01393"/>
    </source>
</evidence>
<proteinExistence type="inferred from homology"/>
<dbReference type="NCBIfam" id="TIGR01131">
    <property type="entry name" value="ATP_synt_6_or_A"/>
    <property type="match status" value="1"/>
</dbReference>
<dbReference type="PANTHER" id="PTHR42823">
    <property type="entry name" value="ATP SYNTHASE SUBUNIT A, CHLOROPLASTIC"/>
    <property type="match status" value="1"/>
</dbReference>
<comment type="caution">
    <text evidence="13">The sequence shown here is derived from an EMBL/GenBank/DDBJ whole genome shotgun (WGS) entry which is preliminary data.</text>
</comment>
<evidence type="ECO:0000313" key="13">
    <source>
        <dbReference type="EMBL" id="PIU40994.1"/>
    </source>
</evidence>
<evidence type="ECO:0000256" key="9">
    <source>
        <dbReference type="ARBA" id="ARBA00023136"/>
    </source>
</evidence>
<dbReference type="SUPFAM" id="SSF81336">
    <property type="entry name" value="F1F0 ATP synthase subunit A"/>
    <property type="match status" value="1"/>
</dbReference>
<accession>A0A2J0KUI2</accession>
<dbReference type="PROSITE" id="PS00449">
    <property type="entry name" value="ATPASE_A"/>
    <property type="match status" value="1"/>
</dbReference>
<dbReference type="HAMAP" id="MF_01393">
    <property type="entry name" value="ATP_synth_a_bact"/>
    <property type="match status" value="1"/>
</dbReference>
<dbReference type="AlphaFoldDB" id="A0A2J0KUI2"/>
<keyword evidence="5 11" id="KW-0812">Transmembrane</keyword>
<keyword evidence="6 11" id="KW-0375">Hydrogen ion transport</keyword>
<evidence type="ECO:0000256" key="8">
    <source>
        <dbReference type="ARBA" id="ARBA00023065"/>
    </source>
</evidence>
<dbReference type="PANTHER" id="PTHR42823:SF3">
    <property type="entry name" value="ATP SYNTHASE SUBUNIT A, CHLOROPLASTIC"/>
    <property type="match status" value="1"/>
</dbReference>
<dbReference type="GO" id="GO:0005886">
    <property type="term" value="C:plasma membrane"/>
    <property type="evidence" value="ECO:0007669"/>
    <property type="project" value="UniProtKB-SubCell"/>
</dbReference>
<feature type="transmembrane region" description="Helical" evidence="11">
    <location>
        <begin position="194"/>
        <end position="212"/>
    </location>
</feature>
<evidence type="ECO:0000256" key="10">
    <source>
        <dbReference type="ARBA" id="ARBA00023310"/>
    </source>
</evidence>
<evidence type="ECO:0000256" key="4">
    <source>
        <dbReference type="ARBA" id="ARBA00022547"/>
    </source>
</evidence>
<comment type="subcellular location">
    <subcellularLocation>
        <location evidence="11 12">Cell membrane</location>
        <topology evidence="11 12">Multi-pass membrane protein</topology>
    </subcellularLocation>
    <subcellularLocation>
        <location evidence="1">Membrane</location>
        <topology evidence="1">Multi-pass membrane protein</topology>
    </subcellularLocation>
</comment>
<organism evidence="13 14">
    <name type="scientific">Candidatus Aquitaenariimonas noxiae</name>
    <dbReference type="NCBI Taxonomy" id="1974741"/>
    <lineage>
        <taxon>Bacteria</taxon>
        <taxon>Pseudomonadati</taxon>
        <taxon>Candidatus Omnitrophota</taxon>
        <taxon>Candidatus Aquitaenariimonas</taxon>
    </lineage>
</organism>
<dbReference type="PRINTS" id="PR00123">
    <property type="entry name" value="ATPASEA"/>
</dbReference>
<comment type="function">
    <text evidence="11 12">Key component of the proton channel; it plays a direct role in the translocation of protons across the membrane.</text>
</comment>
<dbReference type="GO" id="GO:0042777">
    <property type="term" value="P:proton motive force-driven plasma membrane ATP synthesis"/>
    <property type="evidence" value="ECO:0007669"/>
    <property type="project" value="TreeGrafter"/>
</dbReference>